<reference evidence="2 3" key="1">
    <citation type="submission" date="2024-01" db="EMBL/GenBank/DDBJ databases">
        <title>Multi-omics insights into the function and evolution of sodium benzoate biodegradation pathways in Benzoatithermus flavus gen. nov., sp. nov. from hot spring.</title>
        <authorList>
            <person name="Hu C.-J."/>
            <person name="Li W.-J."/>
        </authorList>
    </citation>
    <scope>NUCLEOTIDE SEQUENCE [LARGE SCALE GENOMIC DNA]</scope>
    <source>
        <strain evidence="2 3">SYSU G07066</strain>
    </source>
</reference>
<evidence type="ECO:0000313" key="2">
    <source>
        <dbReference type="EMBL" id="MEK0085501.1"/>
    </source>
</evidence>
<organism evidence="2 3">
    <name type="scientific">Benzoatithermus flavus</name>
    <dbReference type="NCBI Taxonomy" id="3108223"/>
    <lineage>
        <taxon>Bacteria</taxon>
        <taxon>Pseudomonadati</taxon>
        <taxon>Pseudomonadota</taxon>
        <taxon>Alphaproteobacteria</taxon>
        <taxon>Geminicoccales</taxon>
        <taxon>Geminicoccaceae</taxon>
        <taxon>Benzoatithermus</taxon>
    </lineage>
</organism>
<comment type="caution">
    <text evidence="2">The sequence shown here is derived from an EMBL/GenBank/DDBJ whole genome shotgun (WGS) entry which is preliminary data.</text>
</comment>
<dbReference type="InterPro" id="IPR018959">
    <property type="entry name" value="DUF1989"/>
</dbReference>
<dbReference type="EMBL" id="JBBLZC010000028">
    <property type="protein sequence ID" value="MEK0085501.1"/>
    <property type="molecule type" value="Genomic_DNA"/>
</dbReference>
<dbReference type="Pfam" id="PF09347">
    <property type="entry name" value="DUF1989"/>
    <property type="match status" value="1"/>
</dbReference>
<protein>
    <submittedName>
        <fullName evidence="2">Urea carboxylase-associated family protein</fullName>
    </submittedName>
</protein>
<evidence type="ECO:0000313" key="3">
    <source>
        <dbReference type="Proteomes" id="UP001375743"/>
    </source>
</evidence>
<dbReference type="PANTHER" id="PTHR31527:SF0">
    <property type="entry name" value="RE64534P"/>
    <property type="match status" value="1"/>
</dbReference>
<gene>
    <name evidence="2" type="ORF">U1T56_20295</name>
</gene>
<name>A0ABU8XX79_9PROT</name>
<evidence type="ECO:0000259" key="1">
    <source>
        <dbReference type="Pfam" id="PF09347"/>
    </source>
</evidence>
<feature type="domain" description="DUF1989" evidence="1">
    <location>
        <begin position="6"/>
        <end position="171"/>
    </location>
</feature>
<sequence length="200" mass="22457">MSELQLIPAGQGVAARVRQGQTIKVINTHGTQVVDTWAFDAEELAEFMSMEHSRAHTLRLRPEVGDALLTNLRRPILTLVEDTSGGIHDTLIAACDRYRYQLLGEKHYHRNCTDNLAEAMRALGLVVPETPSPLNLFMNIPWREDGRLSFEPHPDPRPGMHVSFRAEMDLVIAFSACPQDKLPINGKDLVVKDAHFQILD</sequence>
<keyword evidence="3" id="KW-1185">Reference proteome</keyword>
<dbReference type="PANTHER" id="PTHR31527">
    <property type="entry name" value="RE64534P"/>
    <property type="match status" value="1"/>
</dbReference>
<accession>A0ABU8XX79</accession>
<dbReference type="RefSeq" id="WP_418161350.1">
    <property type="nucleotide sequence ID" value="NZ_JBBLZC010000028.1"/>
</dbReference>
<dbReference type="Proteomes" id="UP001375743">
    <property type="component" value="Unassembled WGS sequence"/>
</dbReference>
<proteinExistence type="predicted"/>